<protein>
    <submittedName>
        <fullName evidence="3">PC-Esterase</fullName>
    </submittedName>
</protein>
<evidence type="ECO:0000313" key="4">
    <source>
        <dbReference type="Proteomes" id="UP001370490"/>
    </source>
</evidence>
<evidence type="ECO:0000256" key="1">
    <source>
        <dbReference type="ARBA" id="ARBA00007727"/>
    </source>
</evidence>
<name>A0AAN8VE51_9MAGN</name>
<evidence type="ECO:0000313" key="3">
    <source>
        <dbReference type="EMBL" id="KAK6930019.1"/>
    </source>
</evidence>
<dbReference type="PANTHER" id="PTHR32285">
    <property type="entry name" value="PROTEIN TRICHOME BIREFRINGENCE-LIKE 9-RELATED"/>
    <property type="match status" value="1"/>
</dbReference>
<dbReference type="GO" id="GO:0016413">
    <property type="term" value="F:O-acetyltransferase activity"/>
    <property type="evidence" value="ECO:0007669"/>
    <property type="project" value="InterPro"/>
</dbReference>
<dbReference type="PANTHER" id="PTHR32285:SF213">
    <property type="entry name" value="PROTEIN TRICHOME BIREFRINGENCE-LIKE 11"/>
    <property type="match status" value="1"/>
</dbReference>
<dbReference type="GO" id="GO:0005794">
    <property type="term" value="C:Golgi apparatus"/>
    <property type="evidence" value="ECO:0007669"/>
    <property type="project" value="TreeGrafter"/>
</dbReference>
<keyword evidence="4" id="KW-1185">Reference proteome</keyword>
<dbReference type="Proteomes" id="UP001370490">
    <property type="component" value="Unassembled WGS sequence"/>
</dbReference>
<reference evidence="3 4" key="1">
    <citation type="submission" date="2023-12" db="EMBL/GenBank/DDBJ databases">
        <title>A high-quality genome assembly for Dillenia turbinata (Dilleniales).</title>
        <authorList>
            <person name="Chanderbali A."/>
        </authorList>
    </citation>
    <scope>NUCLEOTIDE SEQUENCE [LARGE SCALE GENOMIC DNA]</scope>
    <source>
        <strain evidence="3">LSX21</strain>
        <tissue evidence="3">Leaf</tissue>
    </source>
</reference>
<evidence type="ECO:0000259" key="2">
    <source>
        <dbReference type="Pfam" id="PF13839"/>
    </source>
</evidence>
<dbReference type="EMBL" id="JBAMMX010000012">
    <property type="protein sequence ID" value="KAK6930019.1"/>
    <property type="molecule type" value="Genomic_DNA"/>
</dbReference>
<comment type="similarity">
    <text evidence="1">Belongs to the PC-esterase family. TBL subfamily.</text>
</comment>
<accession>A0AAN8VE51</accession>
<gene>
    <name evidence="3" type="ORF">RJ641_004113</name>
</gene>
<feature type="domain" description="Trichome birefringence-like C-terminal" evidence="2">
    <location>
        <begin position="3"/>
        <end position="141"/>
    </location>
</feature>
<proteinExistence type="inferred from homology"/>
<dbReference type="InterPro" id="IPR029962">
    <property type="entry name" value="TBL"/>
</dbReference>
<sequence>MDWTSMKWKGADVLMFNTGHWWNYEKTIREGVYFQEGPEVKMNMSVEKAYQRAVETMVNWIKHDVNVSKTQVFFRTYSPIHFSGGSWNTGGTCHLETQPDLGSSLILPQNLGPYNLVNNVLSSSNRSPRELKLNLLDVTRPAHLDRQDCSHWCLPGVPDA</sequence>
<organism evidence="3 4">
    <name type="scientific">Dillenia turbinata</name>
    <dbReference type="NCBI Taxonomy" id="194707"/>
    <lineage>
        <taxon>Eukaryota</taxon>
        <taxon>Viridiplantae</taxon>
        <taxon>Streptophyta</taxon>
        <taxon>Embryophyta</taxon>
        <taxon>Tracheophyta</taxon>
        <taxon>Spermatophyta</taxon>
        <taxon>Magnoliopsida</taxon>
        <taxon>eudicotyledons</taxon>
        <taxon>Gunneridae</taxon>
        <taxon>Pentapetalae</taxon>
        <taxon>Dilleniales</taxon>
        <taxon>Dilleniaceae</taxon>
        <taxon>Dillenia</taxon>
    </lineage>
</organism>
<dbReference type="Pfam" id="PF13839">
    <property type="entry name" value="PC-Esterase"/>
    <property type="match status" value="1"/>
</dbReference>
<comment type="caution">
    <text evidence="3">The sequence shown here is derived from an EMBL/GenBank/DDBJ whole genome shotgun (WGS) entry which is preliminary data.</text>
</comment>
<dbReference type="InterPro" id="IPR026057">
    <property type="entry name" value="TBL_C"/>
</dbReference>
<dbReference type="AlphaFoldDB" id="A0AAN8VE51"/>